<dbReference type="InterPro" id="IPR009057">
    <property type="entry name" value="Homeodomain-like_sf"/>
</dbReference>
<keyword evidence="2" id="KW-0238">DNA-binding</keyword>
<evidence type="ECO:0000256" key="3">
    <source>
        <dbReference type="ARBA" id="ARBA00023163"/>
    </source>
</evidence>
<dbReference type="InterPro" id="IPR018062">
    <property type="entry name" value="HTH_AraC-typ_CS"/>
</dbReference>
<dbReference type="SMART" id="SM00342">
    <property type="entry name" value="HTH_ARAC"/>
    <property type="match status" value="1"/>
</dbReference>
<evidence type="ECO:0000313" key="7">
    <source>
        <dbReference type="Proteomes" id="UP001230908"/>
    </source>
</evidence>
<sequence>MAAAAPAPRLPAVHFGPVLPLPRQVARSDPPPAEPPPAAPLPAVADLSTGGERSLARLAALVRAEMDDPDGLVYQPVLAGQLWQAVLSGLLAATADRLREDRARREPASRPRAVKRAIDAMEAEPDRAFTATSLAAAAGTSVRTLQEGFRQHVGMPPMAYLRRLRLTRAHADLQVAEPGRETVASVAHRWGFAHLGRFAAAYRAEYGRAPADTLHDRPAG</sequence>
<proteinExistence type="predicted"/>
<dbReference type="EMBL" id="JAVHUY010000001">
    <property type="protein sequence ID" value="MDQ7903133.1"/>
    <property type="molecule type" value="Genomic_DNA"/>
</dbReference>
<organism evidence="6 7">
    <name type="scientific">Phytohabitans maris</name>
    <dbReference type="NCBI Taxonomy" id="3071409"/>
    <lineage>
        <taxon>Bacteria</taxon>
        <taxon>Bacillati</taxon>
        <taxon>Actinomycetota</taxon>
        <taxon>Actinomycetes</taxon>
        <taxon>Micromonosporales</taxon>
        <taxon>Micromonosporaceae</taxon>
    </lineage>
</organism>
<evidence type="ECO:0000259" key="5">
    <source>
        <dbReference type="PROSITE" id="PS01124"/>
    </source>
</evidence>
<dbReference type="Gene3D" id="1.10.10.60">
    <property type="entry name" value="Homeodomain-like"/>
    <property type="match status" value="1"/>
</dbReference>
<dbReference type="RefSeq" id="WP_308710403.1">
    <property type="nucleotide sequence ID" value="NZ_JAVHUY010000001.1"/>
</dbReference>
<evidence type="ECO:0000256" key="4">
    <source>
        <dbReference type="SAM" id="MobiDB-lite"/>
    </source>
</evidence>
<keyword evidence="7" id="KW-1185">Reference proteome</keyword>
<evidence type="ECO:0000256" key="1">
    <source>
        <dbReference type="ARBA" id="ARBA00023015"/>
    </source>
</evidence>
<keyword evidence="1" id="KW-0805">Transcription regulation</keyword>
<dbReference type="InterPro" id="IPR050204">
    <property type="entry name" value="AraC_XylS_family_regulators"/>
</dbReference>
<dbReference type="Proteomes" id="UP001230908">
    <property type="component" value="Unassembled WGS sequence"/>
</dbReference>
<dbReference type="Pfam" id="PF12833">
    <property type="entry name" value="HTH_18"/>
    <property type="match status" value="1"/>
</dbReference>
<feature type="region of interest" description="Disordered" evidence="4">
    <location>
        <begin position="22"/>
        <end position="46"/>
    </location>
</feature>
<accession>A0ABU0Z7W3</accession>
<keyword evidence="3" id="KW-0804">Transcription</keyword>
<comment type="caution">
    <text evidence="6">The sequence shown here is derived from an EMBL/GenBank/DDBJ whole genome shotgun (WGS) entry which is preliminary data.</text>
</comment>
<feature type="compositionally biased region" description="Pro residues" evidence="4">
    <location>
        <begin position="29"/>
        <end position="40"/>
    </location>
</feature>
<reference evidence="6 7" key="1">
    <citation type="submission" date="2023-08" db="EMBL/GenBank/DDBJ databases">
        <title>Phytohabitans sansha sp. nov., isolated from marine sediment.</title>
        <authorList>
            <person name="Zhao Y."/>
            <person name="Yi K."/>
        </authorList>
    </citation>
    <scope>NUCLEOTIDE SEQUENCE [LARGE SCALE GENOMIC DNA]</scope>
    <source>
        <strain evidence="6 7">ZYX-F-186</strain>
    </source>
</reference>
<dbReference type="PROSITE" id="PS00041">
    <property type="entry name" value="HTH_ARAC_FAMILY_1"/>
    <property type="match status" value="1"/>
</dbReference>
<evidence type="ECO:0000313" key="6">
    <source>
        <dbReference type="EMBL" id="MDQ7903133.1"/>
    </source>
</evidence>
<dbReference type="InterPro" id="IPR018060">
    <property type="entry name" value="HTH_AraC"/>
</dbReference>
<protein>
    <submittedName>
        <fullName evidence="6">Helix-turn-helix transcriptional regulator</fullName>
    </submittedName>
</protein>
<dbReference type="PROSITE" id="PS01124">
    <property type="entry name" value="HTH_ARAC_FAMILY_2"/>
    <property type="match status" value="1"/>
</dbReference>
<name>A0ABU0Z7W3_9ACTN</name>
<evidence type="ECO:0000256" key="2">
    <source>
        <dbReference type="ARBA" id="ARBA00023125"/>
    </source>
</evidence>
<dbReference type="PANTHER" id="PTHR46796">
    <property type="entry name" value="HTH-TYPE TRANSCRIPTIONAL ACTIVATOR RHAS-RELATED"/>
    <property type="match status" value="1"/>
</dbReference>
<dbReference type="PANTHER" id="PTHR46796:SF12">
    <property type="entry name" value="HTH-TYPE DNA-BINDING TRANSCRIPTIONAL ACTIVATOR EUTR"/>
    <property type="match status" value="1"/>
</dbReference>
<feature type="domain" description="HTH araC/xylS-type" evidence="5">
    <location>
        <begin position="115"/>
        <end position="216"/>
    </location>
</feature>
<gene>
    <name evidence="6" type="ORF">RB614_01190</name>
</gene>
<dbReference type="SUPFAM" id="SSF46689">
    <property type="entry name" value="Homeodomain-like"/>
    <property type="match status" value="1"/>
</dbReference>